<dbReference type="InterPro" id="IPR052200">
    <property type="entry name" value="Protoporphyrinogen_IX_DH"/>
</dbReference>
<organism evidence="2 3">
    <name type="scientific">Romboutsia faecis</name>
    <dbReference type="NCBI Taxonomy" id="2764597"/>
    <lineage>
        <taxon>Bacteria</taxon>
        <taxon>Bacillati</taxon>
        <taxon>Bacillota</taxon>
        <taxon>Clostridia</taxon>
        <taxon>Peptostreptococcales</taxon>
        <taxon>Peptostreptococcaceae</taxon>
        <taxon>Romboutsia</taxon>
    </lineage>
</organism>
<dbReference type="Gene3D" id="3.40.50.360">
    <property type="match status" value="1"/>
</dbReference>
<accession>A0ABR7JSK3</accession>
<dbReference type="PANTHER" id="PTHR38030:SF2">
    <property type="entry name" value="PROTOPORPHYRINOGEN IX DEHYDROGENASE [QUINONE]"/>
    <property type="match status" value="1"/>
</dbReference>
<dbReference type="Proteomes" id="UP000609849">
    <property type="component" value="Unassembled WGS sequence"/>
</dbReference>
<keyword evidence="3" id="KW-1185">Reference proteome</keyword>
<dbReference type="PROSITE" id="PS00201">
    <property type="entry name" value="FLAVODOXIN"/>
    <property type="match status" value="1"/>
</dbReference>
<feature type="domain" description="Flavodoxin-like" evidence="1">
    <location>
        <begin position="3"/>
        <end position="175"/>
    </location>
</feature>
<name>A0ABR7JSK3_9FIRM</name>
<dbReference type="SUPFAM" id="SSF52218">
    <property type="entry name" value="Flavoproteins"/>
    <property type="match status" value="1"/>
</dbReference>
<evidence type="ECO:0000313" key="2">
    <source>
        <dbReference type="EMBL" id="MBC5997891.1"/>
    </source>
</evidence>
<dbReference type="PROSITE" id="PS50902">
    <property type="entry name" value="FLAVODOXIN_LIKE"/>
    <property type="match status" value="1"/>
</dbReference>
<proteinExistence type="predicted"/>
<sequence length="175" mass="20218">METIVIYKSKTGFTKRYAEFIAEDLDAEIYELQEIKIEDINKYDTIVYGGGLYAGSINGIDFINKNIDNFKKHKIIVFATGLCTGSDDEVNNIKDSNFNKEQIKNIDFFYLRGGFNFNTLTILDKILMILMKLKLMFKKNLNNDEKSMLNAYDHPVDFVDRKNISKLINSVTIKI</sequence>
<dbReference type="InterPro" id="IPR008254">
    <property type="entry name" value="Flavodoxin/NO_synth"/>
</dbReference>
<dbReference type="InterPro" id="IPR026816">
    <property type="entry name" value="Flavodoxin_dom"/>
</dbReference>
<evidence type="ECO:0000259" key="1">
    <source>
        <dbReference type="PROSITE" id="PS50902"/>
    </source>
</evidence>
<gene>
    <name evidence="2" type="ORF">H8923_14100</name>
</gene>
<protein>
    <submittedName>
        <fullName evidence="2">Flavodoxin</fullName>
    </submittedName>
</protein>
<reference evidence="2 3" key="1">
    <citation type="submission" date="2020-08" db="EMBL/GenBank/DDBJ databases">
        <authorList>
            <person name="Liu C."/>
            <person name="Sun Q."/>
        </authorList>
    </citation>
    <scope>NUCLEOTIDE SEQUENCE [LARGE SCALE GENOMIC DNA]</scope>
    <source>
        <strain evidence="2 3">NSJ-18</strain>
    </source>
</reference>
<dbReference type="PANTHER" id="PTHR38030">
    <property type="entry name" value="PROTOPORPHYRINOGEN IX DEHYDROGENASE [MENAQUINONE]"/>
    <property type="match status" value="1"/>
</dbReference>
<dbReference type="EMBL" id="JACRWE010000008">
    <property type="protein sequence ID" value="MBC5997891.1"/>
    <property type="molecule type" value="Genomic_DNA"/>
</dbReference>
<evidence type="ECO:0000313" key="3">
    <source>
        <dbReference type="Proteomes" id="UP000609849"/>
    </source>
</evidence>
<dbReference type="InterPro" id="IPR001226">
    <property type="entry name" value="Flavodoxin_CS"/>
</dbReference>
<dbReference type="InterPro" id="IPR029039">
    <property type="entry name" value="Flavoprotein-like_sf"/>
</dbReference>
<dbReference type="Pfam" id="PF12724">
    <property type="entry name" value="Flavodoxin_5"/>
    <property type="match status" value="1"/>
</dbReference>
<comment type="caution">
    <text evidence="2">The sequence shown here is derived from an EMBL/GenBank/DDBJ whole genome shotgun (WGS) entry which is preliminary data.</text>
</comment>